<protein>
    <submittedName>
        <fullName evidence="1">YjfB family protein</fullName>
    </submittedName>
</protein>
<dbReference type="Proteomes" id="UP001597180">
    <property type="component" value="Unassembled WGS sequence"/>
</dbReference>
<organism evidence="1 2">
    <name type="scientific">Paenibacillus vulneris</name>
    <dbReference type="NCBI Taxonomy" id="1133364"/>
    <lineage>
        <taxon>Bacteria</taxon>
        <taxon>Bacillati</taxon>
        <taxon>Bacillota</taxon>
        <taxon>Bacilli</taxon>
        <taxon>Bacillales</taxon>
        <taxon>Paenibacillaceae</taxon>
        <taxon>Paenibacillus</taxon>
    </lineage>
</organism>
<name>A0ABW3UFS5_9BACL</name>
<keyword evidence="2" id="KW-1185">Reference proteome</keyword>
<evidence type="ECO:0000313" key="2">
    <source>
        <dbReference type="Proteomes" id="UP001597180"/>
    </source>
</evidence>
<dbReference type="RefSeq" id="WP_345585280.1">
    <property type="nucleotide sequence ID" value="NZ_BAABJG010000002.1"/>
</dbReference>
<reference evidence="2" key="1">
    <citation type="journal article" date="2019" name="Int. J. Syst. Evol. Microbiol.">
        <title>The Global Catalogue of Microorganisms (GCM) 10K type strain sequencing project: providing services to taxonomists for standard genome sequencing and annotation.</title>
        <authorList>
            <consortium name="The Broad Institute Genomics Platform"/>
            <consortium name="The Broad Institute Genome Sequencing Center for Infectious Disease"/>
            <person name="Wu L."/>
            <person name="Ma J."/>
        </authorList>
    </citation>
    <scope>NUCLEOTIDE SEQUENCE [LARGE SCALE GENOMIC DNA]</scope>
    <source>
        <strain evidence="2">CCUG 53270</strain>
    </source>
</reference>
<comment type="caution">
    <text evidence="1">The sequence shown here is derived from an EMBL/GenBank/DDBJ whole genome shotgun (WGS) entry which is preliminary data.</text>
</comment>
<sequence length="61" mass="6279">MDVGSIGSASMALSASALKQSVGIAMLKKSADMQTEQVNALLQGFAAAQHPYLGQSLDLKV</sequence>
<proteinExistence type="predicted"/>
<evidence type="ECO:0000313" key="1">
    <source>
        <dbReference type="EMBL" id="MFD1219277.1"/>
    </source>
</evidence>
<dbReference type="InterPro" id="IPR025906">
    <property type="entry name" value="YjfB_motility"/>
</dbReference>
<accession>A0ABW3UFS5</accession>
<dbReference type="Pfam" id="PF14070">
    <property type="entry name" value="YjfB_motility"/>
    <property type="match status" value="1"/>
</dbReference>
<dbReference type="EMBL" id="JBHTLU010000009">
    <property type="protein sequence ID" value="MFD1219277.1"/>
    <property type="molecule type" value="Genomic_DNA"/>
</dbReference>
<gene>
    <name evidence="1" type="ORF">ACFQ4B_04015</name>
</gene>